<evidence type="ECO:0000313" key="4">
    <source>
        <dbReference type="EMBL" id="KRR21862.1"/>
    </source>
</evidence>
<keyword evidence="1 2" id="KW-0238">DNA-binding</keyword>
<dbReference type="OrthoDB" id="9807521at2"/>
<dbReference type="PROSITE" id="PS51755">
    <property type="entry name" value="OMPR_PHOB"/>
    <property type="match status" value="1"/>
</dbReference>
<evidence type="ECO:0000256" key="2">
    <source>
        <dbReference type="PROSITE-ProRule" id="PRU01091"/>
    </source>
</evidence>
<dbReference type="RefSeq" id="WP_057845755.1">
    <property type="nucleotide sequence ID" value="NZ_LLYA01000170.1"/>
</dbReference>
<dbReference type="SUPFAM" id="SSF48452">
    <property type="entry name" value="TPR-like"/>
    <property type="match status" value="1"/>
</dbReference>
<keyword evidence="5" id="KW-1185">Reference proteome</keyword>
<proteinExistence type="predicted"/>
<accession>A0A0R3MX42</accession>
<feature type="DNA-binding region" description="OmpR/PhoB-type" evidence="2">
    <location>
        <begin position="3"/>
        <end position="101"/>
    </location>
</feature>
<dbReference type="InterPro" id="IPR036388">
    <property type="entry name" value="WH-like_DNA-bd_sf"/>
</dbReference>
<gene>
    <name evidence="4" type="ORF">CQ13_07440</name>
</gene>
<dbReference type="Pfam" id="PF00486">
    <property type="entry name" value="Trans_reg_C"/>
    <property type="match status" value="1"/>
</dbReference>
<dbReference type="CDD" id="cd00383">
    <property type="entry name" value="trans_reg_C"/>
    <property type="match status" value="1"/>
</dbReference>
<dbReference type="Gene3D" id="1.25.40.10">
    <property type="entry name" value="Tetratricopeptide repeat domain"/>
    <property type="match status" value="1"/>
</dbReference>
<protein>
    <submittedName>
        <fullName evidence="4">Transcriptional regulator</fullName>
    </submittedName>
</protein>
<dbReference type="GO" id="GO:0000160">
    <property type="term" value="P:phosphorelay signal transduction system"/>
    <property type="evidence" value="ECO:0007669"/>
    <property type="project" value="InterPro"/>
</dbReference>
<dbReference type="AlphaFoldDB" id="A0A0R3MX42"/>
<sequence>MSSEPFTFGPFMLDMDRGMLSRDGRPVAVGQKGLLLLQAFLQSPGKILGKASLMDVAWPGVAVEESNLSVQIAALRKLLGTAKDGSEWIATIPRVGYRFAGPVASRAQSTTPQRAESNAQSRPIIAVLPFGIIGEVGKEYLADGLTEDIITALSRFRWFRVIGRGSAFIFKGKQIDVLQAARELGARYVLQGSVRQSALRLRITAQFIDASDGSNVWAERYDLEMADVFAIQDEIAERVAGAIEPELLKSESYVAAMRHTGNMTAWDLVRRGMWHFHKVTRDGHLAARALFRHACTIDPDLPESHIWLGRVSAGIIAYGWSDAPGADSKEGVDAAAHAIALDPRDPYAHYAFAIANAYSNAPLVAVSAAEKAIALSSSFALGHLVLGLARLFAGLAREAIEPLDHGLALNPNDPQNLTWYNLLAYAQLLAGEAERALATANTVLAIRPTFRPTLETLTCCHVALGKVDDARRWASRMNELTGPESHFLAPLKQLHPEWDGQISQMLDRARA</sequence>
<comment type="caution">
    <text evidence="4">The sequence shown here is derived from an EMBL/GenBank/DDBJ whole genome shotgun (WGS) entry which is preliminary data.</text>
</comment>
<dbReference type="Gene3D" id="1.10.10.10">
    <property type="entry name" value="Winged helix-like DNA-binding domain superfamily/Winged helix DNA-binding domain"/>
    <property type="match status" value="1"/>
</dbReference>
<dbReference type="EMBL" id="LLYA01000170">
    <property type="protein sequence ID" value="KRR21862.1"/>
    <property type="molecule type" value="Genomic_DNA"/>
</dbReference>
<dbReference type="Proteomes" id="UP000052023">
    <property type="component" value="Unassembled WGS sequence"/>
</dbReference>
<dbReference type="GO" id="GO:0003677">
    <property type="term" value="F:DNA binding"/>
    <property type="evidence" value="ECO:0007669"/>
    <property type="project" value="UniProtKB-UniRule"/>
</dbReference>
<name>A0A0R3MX42_9BRAD</name>
<dbReference type="InterPro" id="IPR016032">
    <property type="entry name" value="Sig_transdc_resp-reg_C-effctor"/>
</dbReference>
<organism evidence="4 5">
    <name type="scientific">Bradyrhizobium retamae</name>
    <dbReference type="NCBI Taxonomy" id="1300035"/>
    <lineage>
        <taxon>Bacteria</taxon>
        <taxon>Pseudomonadati</taxon>
        <taxon>Pseudomonadota</taxon>
        <taxon>Alphaproteobacteria</taxon>
        <taxon>Hyphomicrobiales</taxon>
        <taxon>Nitrobacteraceae</taxon>
        <taxon>Bradyrhizobium</taxon>
    </lineage>
</organism>
<evidence type="ECO:0000313" key="5">
    <source>
        <dbReference type="Proteomes" id="UP000052023"/>
    </source>
</evidence>
<evidence type="ECO:0000259" key="3">
    <source>
        <dbReference type="PROSITE" id="PS51755"/>
    </source>
</evidence>
<dbReference type="InterPro" id="IPR001867">
    <property type="entry name" value="OmpR/PhoB-type_DNA-bd"/>
</dbReference>
<dbReference type="GO" id="GO:0006355">
    <property type="term" value="P:regulation of DNA-templated transcription"/>
    <property type="evidence" value="ECO:0007669"/>
    <property type="project" value="InterPro"/>
</dbReference>
<dbReference type="SUPFAM" id="SSF46894">
    <property type="entry name" value="C-terminal effector domain of the bipartite response regulators"/>
    <property type="match status" value="1"/>
</dbReference>
<reference evidence="4 5" key="1">
    <citation type="submission" date="2014-03" db="EMBL/GenBank/DDBJ databases">
        <title>Bradyrhizobium valentinum sp. nov., isolated from effective nodules of Lupinus mariae-josephae, a lupine endemic of basic-lime soils in Eastern Spain.</title>
        <authorList>
            <person name="Duran D."/>
            <person name="Rey L."/>
            <person name="Navarro A."/>
            <person name="Busquets A."/>
            <person name="Imperial J."/>
            <person name="Ruiz-Argueso T."/>
        </authorList>
    </citation>
    <scope>NUCLEOTIDE SEQUENCE [LARGE SCALE GENOMIC DNA]</scope>
    <source>
        <strain evidence="4 5">Ro19</strain>
    </source>
</reference>
<evidence type="ECO:0000256" key="1">
    <source>
        <dbReference type="ARBA" id="ARBA00023125"/>
    </source>
</evidence>
<dbReference type="InterPro" id="IPR011990">
    <property type="entry name" value="TPR-like_helical_dom_sf"/>
</dbReference>
<dbReference type="Gene3D" id="3.40.50.10070">
    <property type="entry name" value="TolB, N-terminal domain"/>
    <property type="match status" value="1"/>
</dbReference>
<dbReference type="SMART" id="SM00862">
    <property type="entry name" value="Trans_reg_C"/>
    <property type="match status" value="1"/>
</dbReference>
<feature type="domain" description="OmpR/PhoB-type" evidence="3">
    <location>
        <begin position="3"/>
        <end position="101"/>
    </location>
</feature>